<dbReference type="Pfam" id="PF03564">
    <property type="entry name" value="DUF1759"/>
    <property type="match status" value="1"/>
</dbReference>
<dbReference type="InterPro" id="IPR005312">
    <property type="entry name" value="DUF1759"/>
</dbReference>
<feature type="compositionally biased region" description="Basic and acidic residues" evidence="1">
    <location>
        <begin position="294"/>
        <end position="311"/>
    </location>
</feature>
<dbReference type="EMBL" id="JADYXP020000007">
    <property type="protein sequence ID" value="KAL0120345.1"/>
    <property type="molecule type" value="Genomic_DNA"/>
</dbReference>
<organism evidence="2 3">
    <name type="scientific">Cardiocondyla obscurior</name>
    <dbReference type="NCBI Taxonomy" id="286306"/>
    <lineage>
        <taxon>Eukaryota</taxon>
        <taxon>Metazoa</taxon>
        <taxon>Ecdysozoa</taxon>
        <taxon>Arthropoda</taxon>
        <taxon>Hexapoda</taxon>
        <taxon>Insecta</taxon>
        <taxon>Pterygota</taxon>
        <taxon>Neoptera</taxon>
        <taxon>Endopterygota</taxon>
        <taxon>Hymenoptera</taxon>
        <taxon>Apocrita</taxon>
        <taxon>Aculeata</taxon>
        <taxon>Formicoidea</taxon>
        <taxon>Formicidae</taxon>
        <taxon>Myrmicinae</taxon>
        <taxon>Cardiocondyla</taxon>
    </lineage>
</organism>
<feature type="region of interest" description="Disordered" evidence="1">
    <location>
        <begin position="96"/>
        <end position="119"/>
    </location>
</feature>
<name>A0AAW2G1T2_9HYME</name>
<keyword evidence="3" id="KW-1185">Reference proteome</keyword>
<dbReference type="Proteomes" id="UP001430953">
    <property type="component" value="Unassembled WGS sequence"/>
</dbReference>
<proteinExistence type="predicted"/>
<reference evidence="2 3" key="1">
    <citation type="submission" date="2023-03" db="EMBL/GenBank/DDBJ databases">
        <title>High recombination rates correlate with genetic variation in Cardiocondyla obscurior ants.</title>
        <authorList>
            <person name="Errbii M."/>
        </authorList>
    </citation>
    <scope>NUCLEOTIDE SEQUENCE [LARGE SCALE GENOMIC DNA]</scope>
    <source>
        <strain evidence="2">Alpha-2009</strain>
        <tissue evidence="2">Whole body</tissue>
    </source>
</reference>
<evidence type="ECO:0000313" key="2">
    <source>
        <dbReference type="EMBL" id="KAL0120345.1"/>
    </source>
</evidence>
<protein>
    <recommendedName>
        <fullName evidence="4">Gag-pol polyprotein</fullName>
    </recommendedName>
</protein>
<evidence type="ECO:0000256" key="1">
    <source>
        <dbReference type="SAM" id="MobiDB-lite"/>
    </source>
</evidence>
<evidence type="ECO:0000313" key="3">
    <source>
        <dbReference type="Proteomes" id="UP001430953"/>
    </source>
</evidence>
<feature type="compositionally biased region" description="Low complexity" evidence="1">
    <location>
        <begin position="96"/>
        <end position="110"/>
    </location>
</feature>
<evidence type="ECO:0008006" key="4">
    <source>
        <dbReference type="Google" id="ProtNLM"/>
    </source>
</evidence>
<dbReference type="PANTHER" id="PTHR47331:SF1">
    <property type="entry name" value="GAG-LIKE PROTEIN"/>
    <property type="match status" value="1"/>
</dbReference>
<sequence>MADRVKFILQKRTALKSQITGLANLFEKGTADNTALKLRLNRLTVLYNAFEEYNDELAILDPDDVHQTEFSQIQERFYSLASKIENFLNTTGLANASTSSVSSGNHSDNSVPTANKRRMKLPDAPLPTFNGKYENWLSFKNAFHDRIGSQADLSDIDKLHYLKSALTDDTASKINVLSVDGINYAKAWSLLERSYEVKRILISRHLSKILNLPILERESTSGLTKLADDTQQHLASLSALGVSVGSEMVVHILETKLPKHTIDKWEIGLERDEVPTLDQLYEFLYKTAVSASKRERAKSSDSERNKSEPPIKRRKFQSANQAFVANTTPNCAACKIKRHPIYLCDAFKKLTVQKRIDLVKKARLCYICLRSHNNKPCKFMNCTICNKRHNSLLHIENYTPIHKSDATQSVIVKKD</sequence>
<gene>
    <name evidence="2" type="ORF">PUN28_008178</name>
</gene>
<feature type="region of interest" description="Disordered" evidence="1">
    <location>
        <begin position="294"/>
        <end position="313"/>
    </location>
</feature>
<accession>A0AAW2G1T2</accession>
<dbReference type="PANTHER" id="PTHR47331">
    <property type="entry name" value="PHD-TYPE DOMAIN-CONTAINING PROTEIN"/>
    <property type="match status" value="1"/>
</dbReference>
<dbReference type="AlphaFoldDB" id="A0AAW2G1T2"/>
<comment type="caution">
    <text evidence="2">The sequence shown here is derived from an EMBL/GenBank/DDBJ whole genome shotgun (WGS) entry which is preliminary data.</text>
</comment>